<dbReference type="GO" id="GO:0070403">
    <property type="term" value="F:NAD+ binding"/>
    <property type="evidence" value="ECO:0007669"/>
    <property type="project" value="InterPro"/>
</dbReference>
<protein>
    <recommendedName>
        <fullName evidence="1">3-hydroxyacyl-CoA dehydrogenase NAD binding domain-containing protein</fullName>
    </recommendedName>
</protein>
<evidence type="ECO:0000259" key="1">
    <source>
        <dbReference type="Pfam" id="PF02737"/>
    </source>
</evidence>
<proteinExistence type="predicted"/>
<dbReference type="SUPFAM" id="SSF51735">
    <property type="entry name" value="NAD(P)-binding Rossmann-fold domains"/>
    <property type="match status" value="1"/>
</dbReference>
<gene>
    <name evidence="2" type="ORF">CN425_24975</name>
</gene>
<dbReference type="InterPro" id="IPR036291">
    <property type="entry name" value="NAD(P)-bd_dom_sf"/>
</dbReference>
<dbReference type="Proteomes" id="UP000220635">
    <property type="component" value="Unassembled WGS sequence"/>
</dbReference>
<reference evidence="2 3" key="1">
    <citation type="submission" date="2017-09" db="EMBL/GenBank/DDBJ databases">
        <title>Large-scale bioinformatics analysis of Bacillus genomes uncovers conserved roles of natural products in bacterial physiology.</title>
        <authorList>
            <consortium name="Agbiome Team Llc"/>
            <person name="Bleich R.M."/>
            <person name="Grubbs K.J."/>
            <person name="Santa Maria K.C."/>
            <person name="Allen S.E."/>
            <person name="Farag S."/>
            <person name="Shank E.A."/>
            <person name="Bowers A."/>
        </authorList>
    </citation>
    <scope>NUCLEOTIDE SEQUENCE [LARGE SCALE GENOMIC DNA]</scope>
    <source>
        <strain evidence="2 3">AFS010695</strain>
    </source>
</reference>
<dbReference type="GO" id="GO:0006631">
    <property type="term" value="P:fatty acid metabolic process"/>
    <property type="evidence" value="ECO:0007669"/>
    <property type="project" value="InterPro"/>
</dbReference>
<name>A0A2A8PPV5_BACCE</name>
<organism evidence="2 3">
    <name type="scientific">Bacillus cereus</name>
    <dbReference type="NCBI Taxonomy" id="1396"/>
    <lineage>
        <taxon>Bacteria</taxon>
        <taxon>Bacillati</taxon>
        <taxon>Bacillota</taxon>
        <taxon>Bacilli</taxon>
        <taxon>Bacillales</taxon>
        <taxon>Bacillaceae</taxon>
        <taxon>Bacillus</taxon>
        <taxon>Bacillus cereus group</taxon>
    </lineage>
</organism>
<dbReference type="Gene3D" id="3.40.50.720">
    <property type="entry name" value="NAD(P)-binding Rossmann-like Domain"/>
    <property type="match status" value="1"/>
</dbReference>
<comment type="caution">
    <text evidence="2">The sequence shown here is derived from an EMBL/GenBank/DDBJ whole genome shotgun (WGS) entry which is preliminary data.</text>
</comment>
<sequence>MRNIGIIGAGIMGEGVAHINALAGYKVILINVNTIKYDLLFIELGGWECYIFSFFKMVKKKFNVKIPITCMFEIVTINYYS</sequence>
<dbReference type="InterPro" id="IPR006176">
    <property type="entry name" value="3-OHacyl-CoA_DH_NAD-bd"/>
</dbReference>
<accession>A0A2A8PPV5</accession>
<dbReference type="AlphaFoldDB" id="A0A2A8PPV5"/>
<dbReference type="Pfam" id="PF02737">
    <property type="entry name" value="3HCDH_N"/>
    <property type="match status" value="1"/>
</dbReference>
<evidence type="ECO:0000313" key="3">
    <source>
        <dbReference type="Proteomes" id="UP000220635"/>
    </source>
</evidence>
<dbReference type="EMBL" id="NTWE01000050">
    <property type="protein sequence ID" value="PEV96854.1"/>
    <property type="molecule type" value="Genomic_DNA"/>
</dbReference>
<evidence type="ECO:0000313" key="2">
    <source>
        <dbReference type="EMBL" id="PEV96854.1"/>
    </source>
</evidence>
<feature type="domain" description="3-hydroxyacyl-CoA dehydrogenase NAD binding" evidence="1">
    <location>
        <begin position="3"/>
        <end position="34"/>
    </location>
</feature>